<proteinExistence type="predicted"/>
<evidence type="ECO:0000259" key="1">
    <source>
        <dbReference type="Pfam" id="PF14024"/>
    </source>
</evidence>
<comment type="caution">
    <text evidence="2">The sequence shown here is derived from an EMBL/GenBank/DDBJ whole genome shotgun (WGS) entry which is preliminary data.</text>
</comment>
<dbReference type="Proteomes" id="UP000191418">
    <property type="component" value="Unassembled WGS sequence"/>
</dbReference>
<sequence length="181" mass="21022">MTEQQFWDIINVSLVQNAPGSDAQYQAIGNSLAQLSPDQLIGFENQLNYQKIRAFTFPVLMANFILQSYINDDIFEDFRLWLISFGQARFNQILEQPDVLADFCEIKDPIEEITGEGLVFAALEAYEQKTGQKDFLKHLTRTEEPEIQYDWPESQQGLARLMPKLYSRYWDSSRSYELSAD</sequence>
<dbReference type="STRING" id="64969.SAMN02745127_00830"/>
<dbReference type="Pfam" id="PF14024">
    <property type="entry name" value="DUF4240"/>
    <property type="match status" value="1"/>
</dbReference>
<evidence type="ECO:0000313" key="2">
    <source>
        <dbReference type="EMBL" id="OPX56977.1"/>
    </source>
</evidence>
<accession>A0A1T4ML69</accession>
<dbReference type="RefSeq" id="WP_078744430.1">
    <property type="nucleotide sequence ID" value="NZ_FUXG01000004.1"/>
</dbReference>
<dbReference type="InterPro" id="IPR025334">
    <property type="entry name" value="DUF4240"/>
</dbReference>
<gene>
    <name evidence="2" type="ORF">BTE48_00630</name>
</gene>
<protein>
    <recommendedName>
        <fullName evidence="1">DUF4240 domain-containing protein</fullName>
    </recommendedName>
</protein>
<evidence type="ECO:0000313" key="3">
    <source>
        <dbReference type="Proteomes" id="UP000191418"/>
    </source>
</evidence>
<dbReference type="AlphaFoldDB" id="A0A1T4ML69"/>
<reference evidence="2 3" key="1">
    <citation type="submission" date="2017-01" db="EMBL/GenBank/DDBJ databases">
        <title>Genome Sequencing of a Marine Spirillum, Oceanospirillum multiglobuliferum ATCC 33336, from Japan.</title>
        <authorList>
            <person name="Carney J.G."/>
            <person name="Trachtenberg A.M."/>
            <person name="Rheaume B.A."/>
            <person name="Linnane J.D."/>
            <person name="Pitts N.L."/>
            <person name="Mykles D.L."/>
            <person name="Maclea K.S."/>
        </authorList>
    </citation>
    <scope>NUCLEOTIDE SEQUENCE [LARGE SCALE GENOMIC DNA]</scope>
    <source>
        <strain evidence="2 3">ATCC 33336</strain>
    </source>
</reference>
<organism evidence="2 3">
    <name type="scientific">Oceanospirillum multiglobuliferum</name>
    <dbReference type="NCBI Taxonomy" id="64969"/>
    <lineage>
        <taxon>Bacteria</taxon>
        <taxon>Pseudomonadati</taxon>
        <taxon>Pseudomonadota</taxon>
        <taxon>Gammaproteobacteria</taxon>
        <taxon>Oceanospirillales</taxon>
        <taxon>Oceanospirillaceae</taxon>
        <taxon>Oceanospirillum</taxon>
    </lineage>
</organism>
<keyword evidence="3" id="KW-1185">Reference proteome</keyword>
<feature type="domain" description="DUF4240" evidence="1">
    <location>
        <begin position="1"/>
        <end position="128"/>
    </location>
</feature>
<name>A0A1T4ML69_9GAMM</name>
<dbReference type="EMBL" id="MTSM01000001">
    <property type="protein sequence ID" value="OPX56977.1"/>
    <property type="molecule type" value="Genomic_DNA"/>
</dbReference>
<dbReference type="OrthoDB" id="9814303at2"/>